<keyword evidence="5 11" id="KW-0732">Signal</keyword>
<dbReference type="InParanoid" id="L0PD78"/>
<evidence type="ECO:0000256" key="3">
    <source>
        <dbReference type="ARBA" id="ARBA00017291"/>
    </source>
</evidence>
<comment type="subcellular location">
    <subcellularLocation>
        <location evidence="1">Endoplasmic reticulum membrane</location>
        <topology evidence="1">Single-pass type I membrane protein</topology>
    </subcellularLocation>
</comment>
<comment type="function">
    <text evidence="9">Required for normal levels of the cell wall 1,6-beta-glucan. Involved in a protein folding machinery chaperoning proteins acting in various physiological processes including cell wall synthesis and lysis of autophagic bodies.</text>
</comment>
<sequence>MRIVIYLLYISLALFMTGCCLQERSLTGTWTSKSRSVFTGPGFYDPVEDKMFPPKLTGISYSFTDDGYFEESLYRVSSNPTTPECSISVLQWQHGTFQKLDNGSLLLNPFPNDGRQILSNPCLGMTSRYTRFSVRELIIKFDIVVDQYYKGYKLQLYQFDGTPVQPLYLAYFPPQMLPTVVFNSVSQKNYKRSFQSHIFFRIPDPDYVWWVGIFMILLGSVGYFMI</sequence>
<evidence type="ECO:0000256" key="9">
    <source>
        <dbReference type="PIRNR" id="PIRNR017290"/>
    </source>
</evidence>
<evidence type="ECO:0000256" key="1">
    <source>
        <dbReference type="ARBA" id="ARBA00004115"/>
    </source>
</evidence>
<protein>
    <recommendedName>
        <fullName evidence="3 9">Protein ROT1</fullName>
    </recommendedName>
</protein>
<dbReference type="Pfam" id="PF10681">
    <property type="entry name" value="Rot1"/>
    <property type="match status" value="1"/>
</dbReference>
<evidence type="ECO:0000256" key="7">
    <source>
        <dbReference type="ARBA" id="ARBA00022989"/>
    </source>
</evidence>
<evidence type="ECO:0000256" key="2">
    <source>
        <dbReference type="ARBA" id="ARBA00007149"/>
    </source>
</evidence>
<keyword evidence="6 9" id="KW-0256">Endoplasmic reticulum</keyword>
<proteinExistence type="inferred from homology"/>
<comment type="similarity">
    <text evidence="2 9">Belongs to the ROT1 family.</text>
</comment>
<keyword evidence="7 10" id="KW-1133">Transmembrane helix</keyword>
<feature type="signal peptide" evidence="11">
    <location>
        <begin position="1"/>
        <end position="22"/>
    </location>
</feature>
<organism evidence="13">
    <name type="scientific">Pneumocystis jirovecii</name>
    <name type="common">Human pneumocystis pneumonia agent</name>
    <dbReference type="NCBI Taxonomy" id="42068"/>
    <lineage>
        <taxon>Eukaryota</taxon>
        <taxon>Fungi</taxon>
        <taxon>Dikarya</taxon>
        <taxon>Ascomycota</taxon>
        <taxon>Taphrinomycotina</taxon>
        <taxon>Pneumocystomycetes</taxon>
        <taxon>Pneumocystaceae</taxon>
        <taxon>Pneumocystis</taxon>
    </lineage>
</organism>
<name>L0PD78_PNEJI</name>
<evidence type="ECO:0000256" key="6">
    <source>
        <dbReference type="ARBA" id="ARBA00022824"/>
    </source>
</evidence>
<evidence type="ECO:0000256" key="5">
    <source>
        <dbReference type="ARBA" id="ARBA00022729"/>
    </source>
</evidence>
<dbReference type="GO" id="GO:0051082">
    <property type="term" value="F:unfolded protein binding"/>
    <property type="evidence" value="ECO:0007669"/>
    <property type="project" value="TreeGrafter"/>
</dbReference>
<feature type="chain" id="PRO_5003947377" description="Protein ROT1" evidence="11">
    <location>
        <begin position="23"/>
        <end position="226"/>
    </location>
</feature>
<comment type="caution">
    <text evidence="12">The sequence shown here is derived from an EMBL/GenBank/DDBJ whole genome shotgun (WGS) entry which is preliminary data.</text>
</comment>
<gene>
    <name evidence="12" type="ORF">PNEJI1_000658-RA</name>
</gene>
<accession>L0PD78</accession>
<evidence type="ECO:0000256" key="4">
    <source>
        <dbReference type="ARBA" id="ARBA00022692"/>
    </source>
</evidence>
<dbReference type="FunCoup" id="L0PD78">
    <property type="interactions" value="45"/>
</dbReference>
<evidence type="ECO:0000256" key="10">
    <source>
        <dbReference type="SAM" id="Phobius"/>
    </source>
</evidence>
<dbReference type="Proteomes" id="UP000010422">
    <property type="component" value="Unassembled WGS sequence"/>
</dbReference>
<dbReference type="PANTHER" id="PTHR28090:SF1">
    <property type="entry name" value="PROTEIN ROT1"/>
    <property type="match status" value="1"/>
</dbReference>
<dbReference type="VEuPathDB" id="FungiDB:PNEJI1_000658-RA"/>
<dbReference type="PIRSF" id="PIRSF017290">
    <property type="entry name" value="ROT1_prd"/>
    <property type="match status" value="1"/>
</dbReference>
<dbReference type="AlphaFoldDB" id="L0PD78"/>
<dbReference type="EMBL" id="CAKM01000240">
    <property type="protein sequence ID" value="CCJ30182.1"/>
    <property type="molecule type" value="Genomic_DNA"/>
</dbReference>
<dbReference type="GO" id="GO:0005789">
    <property type="term" value="C:endoplasmic reticulum membrane"/>
    <property type="evidence" value="ECO:0007669"/>
    <property type="project" value="UniProtKB-SubCell"/>
</dbReference>
<keyword evidence="8 9" id="KW-0472">Membrane</keyword>
<evidence type="ECO:0000256" key="11">
    <source>
        <dbReference type="SAM" id="SignalP"/>
    </source>
</evidence>
<keyword evidence="4 10" id="KW-0812">Transmembrane</keyword>
<dbReference type="InterPro" id="IPR019623">
    <property type="entry name" value="Rot1"/>
</dbReference>
<evidence type="ECO:0000313" key="12">
    <source>
        <dbReference type="EMBL" id="CCJ30182.1"/>
    </source>
</evidence>
<dbReference type="PROSITE" id="PS51257">
    <property type="entry name" value="PROKAR_LIPOPROTEIN"/>
    <property type="match status" value="1"/>
</dbReference>
<evidence type="ECO:0000256" key="8">
    <source>
        <dbReference type="ARBA" id="ARBA00023136"/>
    </source>
</evidence>
<dbReference type="GO" id="GO:0006458">
    <property type="term" value="P:'de novo' protein folding"/>
    <property type="evidence" value="ECO:0007669"/>
    <property type="project" value="InterPro"/>
</dbReference>
<evidence type="ECO:0000313" key="13">
    <source>
        <dbReference type="Proteomes" id="UP000010422"/>
    </source>
</evidence>
<dbReference type="PANTHER" id="PTHR28090">
    <property type="entry name" value="PROTEIN ROT1"/>
    <property type="match status" value="1"/>
</dbReference>
<dbReference type="STRING" id="1209962.L0PD78"/>
<reference evidence="12 13" key="1">
    <citation type="journal article" date="2012" name="MBio">
        <title>De novo assembly of the Pneumocystis jirovecii genome from a single bronchoalveolar lavage fluid specimen from a patient.</title>
        <authorList>
            <person name="Cisse O.H."/>
            <person name="Pagni M."/>
            <person name="Hauser P.M."/>
        </authorList>
    </citation>
    <scope>NUCLEOTIDE SEQUENCE [LARGE SCALE GENOMIC DNA]</scope>
    <source>
        <strain evidence="12 13">SE8</strain>
    </source>
</reference>
<feature type="transmembrane region" description="Helical" evidence="10">
    <location>
        <begin position="207"/>
        <end position="225"/>
    </location>
</feature>